<name>A0A1J4KGP3_9EUKA</name>
<dbReference type="Proteomes" id="UP000179807">
    <property type="component" value="Unassembled WGS sequence"/>
</dbReference>
<comment type="caution">
    <text evidence="2">The sequence shown here is derived from an EMBL/GenBank/DDBJ whole genome shotgun (WGS) entry which is preliminary data.</text>
</comment>
<feature type="compositionally biased region" description="Pro residues" evidence="1">
    <location>
        <begin position="197"/>
        <end position="207"/>
    </location>
</feature>
<feature type="region of interest" description="Disordered" evidence="1">
    <location>
        <begin position="121"/>
        <end position="239"/>
    </location>
</feature>
<dbReference type="AlphaFoldDB" id="A0A1J4KGP3"/>
<evidence type="ECO:0000313" key="3">
    <source>
        <dbReference type="Proteomes" id="UP000179807"/>
    </source>
</evidence>
<feature type="compositionally biased region" description="Polar residues" evidence="1">
    <location>
        <begin position="165"/>
        <end position="191"/>
    </location>
</feature>
<protein>
    <submittedName>
        <fullName evidence="2">Uncharacterized protein</fullName>
    </submittedName>
</protein>
<feature type="compositionally biased region" description="Low complexity" evidence="1">
    <location>
        <begin position="122"/>
        <end position="137"/>
    </location>
</feature>
<dbReference type="OrthoDB" id="10606843at2759"/>
<accession>A0A1J4KGP3</accession>
<reference evidence="2" key="1">
    <citation type="submission" date="2016-10" db="EMBL/GenBank/DDBJ databases">
        <authorList>
            <person name="Benchimol M."/>
            <person name="Almeida L.G."/>
            <person name="Vasconcelos A.T."/>
            <person name="Perreira-Neves A."/>
            <person name="Rosa I.A."/>
            <person name="Tasca T."/>
            <person name="Bogo M.R."/>
            <person name="de Souza W."/>
        </authorList>
    </citation>
    <scope>NUCLEOTIDE SEQUENCE [LARGE SCALE GENOMIC DNA]</scope>
    <source>
        <strain evidence="2">K</strain>
    </source>
</reference>
<organism evidence="2 3">
    <name type="scientific">Tritrichomonas foetus</name>
    <dbReference type="NCBI Taxonomy" id="1144522"/>
    <lineage>
        <taxon>Eukaryota</taxon>
        <taxon>Metamonada</taxon>
        <taxon>Parabasalia</taxon>
        <taxon>Tritrichomonadida</taxon>
        <taxon>Tritrichomonadidae</taxon>
        <taxon>Tritrichomonas</taxon>
    </lineage>
</organism>
<sequence>MTDAVNDTARNLNKVLLRKNAIVEAKKWIKSDIDNILKDFNQLDPYVQSCLIQCVIGLSTEEFDKISDKYFQIINIALGSHEEWVKRVANEFAHYPKIHVDDDINERFDISALSIITGEQISSTSTSNESETTDLSSQEIEPLDFDLKPPSLSMKPPRLSHKKQQQSGHTVQRVSSSNLSIPSNPRPQQVPSGIAIPRPPPPQNFPPPKKEKKKIQFDDLPTLPPETKKKKKIQREFPM</sequence>
<evidence type="ECO:0000256" key="1">
    <source>
        <dbReference type="SAM" id="MobiDB-lite"/>
    </source>
</evidence>
<proteinExistence type="predicted"/>
<dbReference type="EMBL" id="MLAK01000613">
    <property type="protein sequence ID" value="OHT10387.1"/>
    <property type="molecule type" value="Genomic_DNA"/>
</dbReference>
<dbReference type="VEuPathDB" id="TrichDB:TRFO_20343"/>
<dbReference type="RefSeq" id="XP_068363523.1">
    <property type="nucleotide sequence ID" value="XM_068501342.1"/>
</dbReference>
<keyword evidence="3" id="KW-1185">Reference proteome</keyword>
<evidence type="ECO:0000313" key="2">
    <source>
        <dbReference type="EMBL" id="OHT10387.1"/>
    </source>
</evidence>
<dbReference type="GeneID" id="94836046"/>
<gene>
    <name evidence="2" type="ORF">TRFO_20343</name>
</gene>